<dbReference type="InterPro" id="IPR043128">
    <property type="entry name" value="Rev_trsase/Diguanyl_cyclase"/>
</dbReference>
<feature type="non-terminal residue" evidence="2">
    <location>
        <position position="274"/>
    </location>
</feature>
<dbReference type="EMBL" id="GBHO01022255">
    <property type="protein sequence ID" value="JAG21349.1"/>
    <property type="molecule type" value="Transcribed_RNA"/>
</dbReference>
<dbReference type="InterPro" id="IPR043502">
    <property type="entry name" value="DNA/RNA_pol_sf"/>
</dbReference>
<proteinExistence type="predicted"/>
<dbReference type="SUPFAM" id="SSF56672">
    <property type="entry name" value="DNA/RNA polymerases"/>
    <property type="match status" value="1"/>
</dbReference>
<sequence>QALTRLYSLEAKLAKDPHLREDYVKFMKEYEDLGHMSIATAPPKYVIPHHPVYRISGEEKKIRVVFDASCRSVGGSLNDHLLTGPKLQADICNIVLNFRRYHYVFTCDIVKMFRQIEIAPQDRCYQQIAWRNDPSKPVTLYQLNTVTYGTRSAPYLAQRVVHQLAHDEGISYPSASSVLLNNVYVDDIAVGRDSEQDLLNLKRELIELLGKGCMELSKWATNVPSLLRDGDSNSQSVDLCADEMTPTKILGMKWCPISDTFSYNVSEPASGFTK</sequence>
<gene>
    <name evidence="2" type="primary">gag-pol_77</name>
    <name evidence="2" type="ORF">CM83_103404</name>
</gene>
<feature type="domain" description="Reverse transcriptase" evidence="1">
    <location>
        <begin position="97"/>
        <end position="217"/>
    </location>
</feature>
<evidence type="ECO:0000259" key="1">
    <source>
        <dbReference type="Pfam" id="PF00078"/>
    </source>
</evidence>
<reference evidence="2" key="2">
    <citation type="submission" date="2014-07" db="EMBL/GenBank/DDBJ databases">
        <authorList>
            <person name="Hull J."/>
        </authorList>
    </citation>
    <scope>NUCLEOTIDE SEQUENCE</scope>
</reference>
<name>A0A0A9XMZ0_LYGHE</name>
<dbReference type="PANTHER" id="PTHR47331:SF5">
    <property type="entry name" value="RIBONUCLEASE H"/>
    <property type="match status" value="1"/>
</dbReference>
<dbReference type="PANTHER" id="PTHR47331">
    <property type="entry name" value="PHD-TYPE DOMAIN-CONTAINING PROTEIN"/>
    <property type="match status" value="1"/>
</dbReference>
<organism evidence="2">
    <name type="scientific">Lygus hesperus</name>
    <name type="common">Western plant bug</name>
    <dbReference type="NCBI Taxonomy" id="30085"/>
    <lineage>
        <taxon>Eukaryota</taxon>
        <taxon>Metazoa</taxon>
        <taxon>Ecdysozoa</taxon>
        <taxon>Arthropoda</taxon>
        <taxon>Hexapoda</taxon>
        <taxon>Insecta</taxon>
        <taxon>Pterygota</taxon>
        <taxon>Neoptera</taxon>
        <taxon>Paraneoptera</taxon>
        <taxon>Hemiptera</taxon>
        <taxon>Heteroptera</taxon>
        <taxon>Panheteroptera</taxon>
        <taxon>Cimicomorpha</taxon>
        <taxon>Miridae</taxon>
        <taxon>Mirini</taxon>
        <taxon>Lygus</taxon>
    </lineage>
</organism>
<dbReference type="Gene3D" id="3.30.70.270">
    <property type="match status" value="1"/>
</dbReference>
<dbReference type="Gene3D" id="3.10.10.10">
    <property type="entry name" value="HIV Type 1 Reverse Transcriptase, subunit A, domain 1"/>
    <property type="match status" value="1"/>
</dbReference>
<accession>A0A0A9XMZ0</accession>
<dbReference type="AlphaFoldDB" id="A0A0A9XMZ0"/>
<dbReference type="GO" id="GO:0071897">
    <property type="term" value="P:DNA biosynthetic process"/>
    <property type="evidence" value="ECO:0007669"/>
    <property type="project" value="UniProtKB-ARBA"/>
</dbReference>
<evidence type="ECO:0000313" key="2">
    <source>
        <dbReference type="EMBL" id="JAG21349.1"/>
    </source>
</evidence>
<protein>
    <submittedName>
        <fullName evidence="2">Gag-Pol polyprotein</fullName>
    </submittedName>
</protein>
<dbReference type="Pfam" id="PF00078">
    <property type="entry name" value="RVT_1"/>
    <property type="match status" value="1"/>
</dbReference>
<dbReference type="InterPro" id="IPR000477">
    <property type="entry name" value="RT_dom"/>
</dbReference>
<reference evidence="2" key="1">
    <citation type="journal article" date="2014" name="PLoS ONE">
        <title>Transcriptome-Based Identification of ABC Transporters in the Western Tarnished Plant Bug Lygus hesperus.</title>
        <authorList>
            <person name="Hull J.J."/>
            <person name="Chaney K."/>
            <person name="Geib S.M."/>
            <person name="Fabrick J.A."/>
            <person name="Brent C.S."/>
            <person name="Walsh D."/>
            <person name="Lavine L.C."/>
        </authorList>
    </citation>
    <scope>NUCLEOTIDE SEQUENCE</scope>
</reference>
<feature type="non-terminal residue" evidence="2">
    <location>
        <position position="1"/>
    </location>
</feature>